<dbReference type="Proteomes" id="UP000256379">
    <property type="component" value="Unassembled WGS sequence"/>
</dbReference>
<dbReference type="AlphaFoldDB" id="A0A3D8I6V5"/>
<feature type="transmembrane region" description="Helical" evidence="2">
    <location>
        <begin position="289"/>
        <end position="310"/>
    </location>
</feature>
<evidence type="ECO:0000256" key="2">
    <source>
        <dbReference type="SAM" id="Phobius"/>
    </source>
</evidence>
<feature type="transmembrane region" description="Helical" evidence="2">
    <location>
        <begin position="322"/>
        <end position="343"/>
    </location>
</feature>
<comment type="caution">
    <text evidence="3">The sequence shown here is derived from an EMBL/GenBank/DDBJ whole genome shotgun (WGS) entry which is preliminary data.</text>
</comment>
<evidence type="ECO:0000313" key="4">
    <source>
        <dbReference type="Proteomes" id="UP000256379"/>
    </source>
</evidence>
<keyword evidence="2" id="KW-0472">Membrane</keyword>
<feature type="non-terminal residue" evidence="3">
    <location>
        <position position="1016"/>
    </location>
</feature>
<keyword evidence="2" id="KW-0812">Transmembrane</keyword>
<evidence type="ECO:0000256" key="1">
    <source>
        <dbReference type="SAM" id="Coils"/>
    </source>
</evidence>
<organism evidence="3 4">
    <name type="scientific">Helicobacter didelphidarum</name>
    <dbReference type="NCBI Taxonomy" id="2040648"/>
    <lineage>
        <taxon>Bacteria</taxon>
        <taxon>Pseudomonadati</taxon>
        <taxon>Campylobacterota</taxon>
        <taxon>Epsilonproteobacteria</taxon>
        <taxon>Campylobacterales</taxon>
        <taxon>Helicobacteraceae</taxon>
        <taxon>Helicobacter</taxon>
    </lineage>
</organism>
<keyword evidence="2" id="KW-1133">Transmembrane helix</keyword>
<reference evidence="3 4" key="1">
    <citation type="submission" date="2018-04" db="EMBL/GenBank/DDBJ databases">
        <title>Novel Campyloabacter and Helicobacter Species and Strains.</title>
        <authorList>
            <person name="Mannion A.J."/>
            <person name="Shen Z."/>
            <person name="Fox J.G."/>
        </authorList>
    </citation>
    <scope>NUCLEOTIDE SEQUENCE [LARGE SCALE GENOMIC DNA]</scope>
    <source>
        <strain evidence="3 4">MIT 17-337</strain>
    </source>
</reference>
<dbReference type="RefSeq" id="WP_147290041.1">
    <property type="nucleotide sequence ID" value="NZ_NXLQ01000075.1"/>
</dbReference>
<feature type="coiled-coil region" evidence="1">
    <location>
        <begin position="849"/>
        <end position="883"/>
    </location>
</feature>
<evidence type="ECO:0000313" key="3">
    <source>
        <dbReference type="EMBL" id="RDU60889.1"/>
    </source>
</evidence>
<dbReference type="OrthoDB" id="5331136at2"/>
<keyword evidence="4" id="KW-1185">Reference proteome</keyword>
<protein>
    <submittedName>
        <fullName evidence="3">Uncharacterized protein</fullName>
    </submittedName>
</protein>
<dbReference type="EMBL" id="NXLQ01000075">
    <property type="protein sequence ID" value="RDU60889.1"/>
    <property type="molecule type" value="Genomic_DNA"/>
</dbReference>
<name>A0A3D8I6V5_9HELI</name>
<gene>
    <name evidence="3" type="ORF">CQA53_10595</name>
</gene>
<proteinExistence type="predicted"/>
<sequence length="1016" mass="117684">MGEDKLHSIMINNIHQGIDAKEVKNKINNFLNLKKNISIIAPNSYIIECLYDHFILDKNIEAKFYCHNNINFDELHNTEQINKRRNKIQDLNIEFINNNDKNPFSKFLINVKKTAKEQINKPVDDSFQIKMLDILLSLLNSPLSNPADLYHISDMEKRNILNENFDNFSFFEYIDLLDYSKAYISETTLDDIQKDAKDSSGIKVFKEFFLELANMLEKQFKIYIEDNKERQKQINQLQATLKDTRDKILINLQEAYRQKDDDKARMALLMFLKLAIGAIAIYVSFGGGAILAILSMGITGITTGFGFNNIIKEYNEIKDNRYYRAIVVPLLEVLFDNVAYAIALCNPKLQSLTLLDNESNFLDLSGIYLPQLFIDSSFILTPYTNHIIEGKYAGNVHNVIDLLRGDKKFDIDNFSNTSCMCVSALIDSNTNINKSVSYKFFTALQDSYKNLVYIQHPIFASSFLAKTIKYDDINYASQDYKHYILVTPPPKKHVAGSVEAITDIFQTQIQGRPTPPVAQKHNPTQDYSRYILKDKKNKNQKELFLQISPFVKATKNKKKYWRDLPNMSLADRDYIQSCMIQNSTLEQIKEMQKKAVKKVIQNYKQIFDNIKSPYTADSIFIKATILYCMEEEHIQIMQGFLGTYAEFDDIDEKLYGRNTRFEFYPNNDSYTQKIPIKVDLQYIKDQIKQAIVEFEKNEHNEFTILVGTINYAPFSKNLSHYSLSTCIDNIKQDLGKELLTTIQLDEALIPIVKAIGQNILTTILPSTKILFADSKEKKLEALSIIFTTLCFTSIYSVNKSIGFKDSLKYTSGLIQLTKIPYLIKQATFEVLEKNMQDMIETFKNNKNIMKTSNKNNKHIMDTLNQLQNRLKYLLESKKQIIANRYGIKLFAFLDSDTLRITIDYHDDKKYSGRNQISNEAKIRHSQTSKAIAKKILISDLSKNIGLGIAEVFIEQWIKHYYQTDSKELLERYKELELKLQPTYNAPLFMDNDTFLTYPIPIHSRMIVYNFAYGLFG</sequence>
<feature type="transmembrane region" description="Helical" evidence="2">
    <location>
        <begin position="266"/>
        <end position="283"/>
    </location>
</feature>
<accession>A0A3D8I6V5</accession>
<keyword evidence="1" id="KW-0175">Coiled coil</keyword>